<dbReference type="GO" id="GO:0000166">
    <property type="term" value="F:nucleotide binding"/>
    <property type="evidence" value="ECO:0007669"/>
    <property type="project" value="UniProtKB-KW"/>
</dbReference>
<keyword evidence="1" id="KW-0597">Phosphoprotein</keyword>
<dbReference type="eggNOG" id="COG2361">
    <property type="taxonomic scope" value="Bacteria"/>
</dbReference>
<keyword evidence="3" id="KW-0540">Nuclease</keyword>
<dbReference type="GO" id="GO:0110001">
    <property type="term" value="C:toxin-antitoxin complex"/>
    <property type="evidence" value="ECO:0007669"/>
    <property type="project" value="InterPro"/>
</dbReference>
<dbReference type="PANTHER" id="PTHR34139">
    <property type="entry name" value="UPF0331 PROTEIN MJ0127"/>
    <property type="match status" value="1"/>
</dbReference>
<evidence type="ECO:0000256" key="3">
    <source>
        <dbReference type="ARBA" id="ARBA00022722"/>
    </source>
</evidence>
<dbReference type="KEGG" id="rpe:RPE_1848"/>
<dbReference type="STRING" id="316055.RPE_1848"/>
<dbReference type="InterPro" id="IPR008201">
    <property type="entry name" value="HepT-like"/>
</dbReference>
<evidence type="ECO:0000256" key="2">
    <source>
        <dbReference type="ARBA" id="ARBA00022649"/>
    </source>
</evidence>
<dbReference type="GO" id="GO:0016787">
    <property type="term" value="F:hydrolase activity"/>
    <property type="evidence" value="ECO:0007669"/>
    <property type="project" value="UniProtKB-KW"/>
</dbReference>
<dbReference type="OrthoDB" id="4829434at2"/>
<dbReference type="InterPro" id="IPR051813">
    <property type="entry name" value="HepT_RNase_toxin"/>
</dbReference>
<dbReference type="Pfam" id="PF01934">
    <property type="entry name" value="HepT-like"/>
    <property type="match status" value="1"/>
</dbReference>
<keyword evidence="5" id="KW-0378">Hydrolase</keyword>
<keyword evidence="2" id="KW-1277">Toxin-antitoxin system</keyword>
<sequence>MPPSVEDRLLDIKDAIMEIADILKDVDFDQFKSQRRTRHLVERYLEIACEAALRLPDHVKEQASEIDWRKMTDFANLLRHAYHATKVDSVWDIVQNHLPPLKSFVERRLAASDS</sequence>
<evidence type="ECO:0000256" key="1">
    <source>
        <dbReference type="ARBA" id="ARBA00022553"/>
    </source>
</evidence>
<evidence type="ECO:0008006" key="7">
    <source>
        <dbReference type="Google" id="ProtNLM"/>
    </source>
</evidence>
<dbReference type="AlphaFoldDB" id="Q07QI8"/>
<evidence type="ECO:0000256" key="4">
    <source>
        <dbReference type="ARBA" id="ARBA00022741"/>
    </source>
</evidence>
<name>Q07QI8_RHOP5</name>
<dbReference type="PANTHER" id="PTHR34139:SF1">
    <property type="entry name" value="RNASE MJ1380-RELATED"/>
    <property type="match status" value="1"/>
</dbReference>
<evidence type="ECO:0000313" key="6">
    <source>
        <dbReference type="EMBL" id="ABJ05796.1"/>
    </source>
</evidence>
<dbReference type="HOGENOM" id="CLU_142825_3_2_5"/>
<gene>
    <name evidence="6" type="ordered locus">RPE_1848</name>
</gene>
<protein>
    <recommendedName>
        <fullName evidence="7">DUF86 domain-containing protein</fullName>
    </recommendedName>
</protein>
<evidence type="ECO:0000256" key="5">
    <source>
        <dbReference type="ARBA" id="ARBA00022801"/>
    </source>
</evidence>
<accession>Q07QI8</accession>
<dbReference type="GO" id="GO:0004540">
    <property type="term" value="F:RNA nuclease activity"/>
    <property type="evidence" value="ECO:0007669"/>
    <property type="project" value="InterPro"/>
</dbReference>
<proteinExistence type="predicted"/>
<organism evidence="6">
    <name type="scientific">Rhodopseudomonas palustris (strain BisA53)</name>
    <dbReference type="NCBI Taxonomy" id="316055"/>
    <lineage>
        <taxon>Bacteria</taxon>
        <taxon>Pseudomonadati</taxon>
        <taxon>Pseudomonadota</taxon>
        <taxon>Alphaproteobacteria</taxon>
        <taxon>Hyphomicrobiales</taxon>
        <taxon>Nitrobacteraceae</taxon>
        <taxon>Rhodopseudomonas</taxon>
    </lineage>
</organism>
<keyword evidence="4" id="KW-0547">Nucleotide-binding</keyword>
<reference evidence="6" key="1">
    <citation type="submission" date="2006-09" db="EMBL/GenBank/DDBJ databases">
        <title>Complete sequence of Rhodopseudomonas palustris BisA53.</title>
        <authorList>
            <consortium name="US DOE Joint Genome Institute"/>
            <person name="Copeland A."/>
            <person name="Lucas S."/>
            <person name="Lapidus A."/>
            <person name="Barry K."/>
            <person name="Detter J.C."/>
            <person name="Glavina del Rio T."/>
            <person name="Hammon N."/>
            <person name="Israni S."/>
            <person name="Dalin E."/>
            <person name="Tice H."/>
            <person name="Pitluck S."/>
            <person name="Chain P."/>
            <person name="Malfatti S."/>
            <person name="Shin M."/>
            <person name="Vergez L."/>
            <person name="Schmutz J."/>
            <person name="Larimer F."/>
            <person name="Land M."/>
            <person name="Hauser L."/>
            <person name="Pelletier D.A."/>
            <person name="Kyrpides N."/>
            <person name="Kim E."/>
            <person name="Harwood C.S."/>
            <person name="Oda Y."/>
            <person name="Richardson P."/>
        </authorList>
    </citation>
    <scope>NUCLEOTIDE SEQUENCE [LARGE SCALE GENOMIC DNA]</scope>
    <source>
        <strain evidence="6">BisA53</strain>
    </source>
</reference>
<dbReference type="EMBL" id="CP000463">
    <property type="protein sequence ID" value="ABJ05796.1"/>
    <property type="molecule type" value="Genomic_DNA"/>
</dbReference>